<sequence length="59" mass="6361">MTVPCFGGVTDQYGLGKGERGKGKGERGKGKGERFQIHPNLLTPVGELVEPLTFSQTTR</sequence>
<comment type="caution">
    <text evidence="2">The sequence shown here is derived from an EMBL/GenBank/DDBJ whole genome shotgun (WGS) entry which is preliminary data.</text>
</comment>
<dbReference type="Proteomes" id="UP000222310">
    <property type="component" value="Unassembled WGS sequence"/>
</dbReference>
<reference evidence="2 3" key="1">
    <citation type="submission" date="2015-02" db="EMBL/GenBank/DDBJ databases">
        <title>Nostoc linckia genome annotation.</title>
        <authorList>
            <person name="Zhou Z."/>
        </authorList>
    </citation>
    <scope>NUCLEOTIDE SEQUENCE [LARGE SCALE GENOMIC DNA]</scope>
    <source>
        <strain evidence="3">z8</strain>
    </source>
</reference>
<dbReference type="AlphaFoldDB" id="A0A9Q5Z6R4"/>
<name>A0A9Q5Z6R4_NOSLI</name>
<protein>
    <submittedName>
        <fullName evidence="2">Uncharacterized protein</fullName>
    </submittedName>
</protein>
<feature type="compositionally biased region" description="Basic and acidic residues" evidence="1">
    <location>
        <begin position="17"/>
        <end position="36"/>
    </location>
</feature>
<proteinExistence type="predicted"/>
<evidence type="ECO:0000313" key="2">
    <source>
        <dbReference type="EMBL" id="PHJ96338.1"/>
    </source>
</evidence>
<evidence type="ECO:0000256" key="1">
    <source>
        <dbReference type="SAM" id="MobiDB-lite"/>
    </source>
</evidence>
<organism evidence="2 3">
    <name type="scientific">Nostoc linckia z8</name>
    <dbReference type="NCBI Taxonomy" id="1628746"/>
    <lineage>
        <taxon>Bacteria</taxon>
        <taxon>Bacillati</taxon>
        <taxon>Cyanobacteriota</taxon>
        <taxon>Cyanophyceae</taxon>
        <taxon>Nostocales</taxon>
        <taxon>Nostocaceae</taxon>
        <taxon>Nostoc</taxon>
    </lineage>
</organism>
<feature type="region of interest" description="Disordered" evidence="1">
    <location>
        <begin position="1"/>
        <end position="36"/>
    </location>
</feature>
<accession>A0A9Q5Z6R4</accession>
<gene>
    <name evidence="2" type="ORF">VF08_30475</name>
</gene>
<dbReference type="EMBL" id="LAHD01000129">
    <property type="protein sequence ID" value="PHJ96338.1"/>
    <property type="molecule type" value="Genomic_DNA"/>
</dbReference>
<evidence type="ECO:0000313" key="3">
    <source>
        <dbReference type="Proteomes" id="UP000222310"/>
    </source>
</evidence>